<feature type="transmembrane region" description="Helical" evidence="1">
    <location>
        <begin position="162"/>
        <end position="184"/>
    </location>
</feature>
<organism evidence="2 3">
    <name type="scientific">Plectosphaerella cucumerina</name>
    <dbReference type="NCBI Taxonomy" id="40658"/>
    <lineage>
        <taxon>Eukaryota</taxon>
        <taxon>Fungi</taxon>
        <taxon>Dikarya</taxon>
        <taxon>Ascomycota</taxon>
        <taxon>Pezizomycotina</taxon>
        <taxon>Sordariomycetes</taxon>
        <taxon>Hypocreomycetidae</taxon>
        <taxon>Glomerellales</taxon>
        <taxon>Plectosphaerellaceae</taxon>
        <taxon>Plectosphaerella</taxon>
    </lineage>
</organism>
<keyword evidence="1" id="KW-0472">Membrane</keyword>
<name>A0A8K0TEB1_9PEZI</name>
<sequence length="187" mass="21071">MAPSTITDDSVVYERRSVKTHRYQWPGIQLNLWILVMLAAACFIIGAFANFISVQQQLNLPVPWYFPYFITVGALLVTYIFIILWLVFNQRLLPAIVMIGAFMLFVLWMVGTVVVSVQLFGPDGSIQGNCNLAVFSQNPVGASMSTLAWLQQRSICQTWQAIFAFCIVGCIFLLWIMVIAYQVFVAA</sequence>
<dbReference type="AlphaFoldDB" id="A0A8K0TEB1"/>
<keyword evidence="1" id="KW-1133">Transmembrane helix</keyword>
<feature type="transmembrane region" description="Helical" evidence="1">
    <location>
        <begin position="65"/>
        <end position="88"/>
    </location>
</feature>
<evidence type="ECO:0000256" key="1">
    <source>
        <dbReference type="SAM" id="Phobius"/>
    </source>
</evidence>
<evidence type="ECO:0008006" key="4">
    <source>
        <dbReference type="Google" id="ProtNLM"/>
    </source>
</evidence>
<keyword evidence="3" id="KW-1185">Reference proteome</keyword>
<reference evidence="2" key="1">
    <citation type="journal article" date="2021" name="Nat. Commun.">
        <title>Genetic determinants of endophytism in the Arabidopsis root mycobiome.</title>
        <authorList>
            <person name="Mesny F."/>
            <person name="Miyauchi S."/>
            <person name="Thiergart T."/>
            <person name="Pickel B."/>
            <person name="Atanasova L."/>
            <person name="Karlsson M."/>
            <person name="Huettel B."/>
            <person name="Barry K.W."/>
            <person name="Haridas S."/>
            <person name="Chen C."/>
            <person name="Bauer D."/>
            <person name="Andreopoulos W."/>
            <person name="Pangilinan J."/>
            <person name="LaButti K."/>
            <person name="Riley R."/>
            <person name="Lipzen A."/>
            <person name="Clum A."/>
            <person name="Drula E."/>
            <person name="Henrissat B."/>
            <person name="Kohler A."/>
            <person name="Grigoriev I.V."/>
            <person name="Martin F.M."/>
            <person name="Hacquard S."/>
        </authorList>
    </citation>
    <scope>NUCLEOTIDE SEQUENCE</scope>
    <source>
        <strain evidence="2">MPI-CAGE-AT-0016</strain>
    </source>
</reference>
<comment type="caution">
    <text evidence="2">The sequence shown here is derived from an EMBL/GenBank/DDBJ whole genome shotgun (WGS) entry which is preliminary data.</text>
</comment>
<accession>A0A8K0TEB1</accession>
<dbReference type="Proteomes" id="UP000813385">
    <property type="component" value="Unassembled WGS sequence"/>
</dbReference>
<evidence type="ECO:0000313" key="2">
    <source>
        <dbReference type="EMBL" id="KAH7361867.1"/>
    </source>
</evidence>
<feature type="transmembrane region" description="Helical" evidence="1">
    <location>
        <begin position="32"/>
        <end position="53"/>
    </location>
</feature>
<gene>
    <name evidence="2" type="ORF">B0T11DRAFT_78592</name>
</gene>
<keyword evidence="1" id="KW-0812">Transmembrane</keyword>
<proteinExistence type="predicted"/>
<protein>
    <recommendedName>
        <fullName evidence="4">Arginase-like protein</fullName>
    </recommendedName>
</protein>
<evidence type="ECO:0000313" key="3">
    <source>
        <dbReference type="Proteomes" id="UP000813385"/>
    </source>
</evidence>
<feature type="transmembrane region" description="Helical" evidence="1">
    <location>
        <begin position="95"/>
        <end position="120"/>
    </location>
</feature>
<dbReference type="EMBL" id="JAGPXD010000003">
    <property type="protein sequence ID" value="KAH7361867.1"/>
    <property type="molecule type" value="Genomic_DNA"/>
</dbReference>
<dbReference type="OrthoDB" id="3930290at2759"/>